<feature type="region of interest" description="Disordered" evidence="1">
    <location>
        <begin position="141"/>
        <end position="163"/>
    </location>
</feature>
<proteinExistence type="predicted"/>
<keyword evidence="3" id="KW-1185">Reference proteome</keyword>
<evidence type="ECO:0000313" key="2">
    <source>
        <dbReference type="EMBL" id="ACY96346.1"/>
    </source>
</evidence>
<sequence>MPDGPADQWFGFLAALETTCPACSGTGQVRSEAWQAWHERAEELGRVALAAQRASGMRLDASGAVVRAPDDLPRRRRAYATGHSGGDAPTVMAAIERAIDEHERARPLEAEYVTCRTCAGGGLVLTPLGQRLVQFLQRHGLVTGPTSTPPQTPGTGGTIGGRA</sequence>
<dbReference type="EMBL" id="CP001738">
    <property type="protein sequence ID" value="ACY96346.1"/>
    <property type="molecule type" value="Genomic_DNA"/>
</dbReference>
<feature type="compositionally biased region" description="Gly residues" evidence="1">
    <location>
        <begin position="154"/>
        <end position="163"/>
    </location>
</feature>
<dbReference type="KEGG" id="tcu:Tcur_0753"/>
<protein>
    <submittedName>
        <fullName evidence="2">Uncharacterized protein</fullName>
    </submittedName>
</protein>
<name>D1A5I6_THECD</name>
<gene>
    <name evidence="2" type="ordered locus">Tcur_0753</name>
</gene>
<dbReference type="Proteomes" id="UP000001918">
    <property type="component" value="Chromosome"/>
</dbReference>
<accession>D1A5I6</accession>
<dbReference type="HOGENOM" id="CLU_1626274_0_0_11"/>
<evidence type="ECO:0000313" key="3">
    <source>
        <dbReference type="Proteomes" id="UP000001918"/>
    </source>
</evidence>
<reference evidence="2 3" key="1">
    <citation type="journal article" date="2011" name="Stand. Genomic Sci.">
        <title>Complete genome sequence of Thermomonospora curvata type strain (B9).</title>
        <authorList>
            <person name="Chertkov O."/>
            <person name="Sikorski J."/>
            <person name="Nolan M."/>
            <person name="Lapidus A."/>
            <person name="Lucas S."/>
            <person name="Del Rio T.G."/>
            <person name="Tice H."/>
            <person name="Cheng J.F."/>
            <person name="Goodwin L."/>
            <person name="Pitluck S."/>
            <person name="Liolios K."/>
            <person name="Ivanova N."/>
            <person name="Mavromatis K."/>
            <person name="Mikhailova N."/>
            <person name="Ovchinnikova G."/>
            <person name="Pati A."/>
            <person name="Chen A."/>
            <person name="Palaniappan K."/>
            <person name="Djao O.D."/>
            <person name="Land M."/>
            <person name="Hauser L."/>
            <person name="Chang Y.J."/>
            <person name="Jeffries C.D."/>
            <person name="Brettin T."/>
            <person name="Han C."/>
            <person name="Detter J.C."/>
            <person name="Rohde M."/>
            <person name="Goker M."/>
            <person name="Woyke T."/>
            <person name="Bristow J."/>
            <person name="Eisen J.A."/>
            <person name="Markowitz V."/>
            <person name="Hugenholtz P."/>
            <person name="Klenk H.P."/>
            <person name="Kyrpides N.C."/>
        </authorList>
    </citation>
    <scope>NUCLEOTIDE SEQUENCE [LARGE SCALE GENOMIC DNA]</scope>
    <source>
        <strain evidence="3">ATCC 19995 / DSM 43183 / JCM 3096 / KCTC 9072 / NBRC 15933 / NCIMB 10081 / Henssen B9</strain>
    </source>
</reference>
<organism evidence="2 3">
    <name type="scientific">Thermomonospora curvata (strain ATCC 19995 / DSM 43183 / JCM 3096 / KCTC 9072 / NBRC 15933 / NCIMB 10081 / Henssen B9)</name>
    <dbReference type="NCBI Taxonomy" id="471852"/>
    <lineage>
        <taxon>Bacteria</taxon>
        <taxon>Bacillati</taxon>
        <taxon>Actinomycetota</taxon>
        <taxon>Actinomycetes</taxon>
        <taxon>Streptosporangiales</taxon>
        <taxon>Thermomonosporaceae</taxon>
        <taxon>Thermomonospora</taxon>
    </lineage>
</organism>
<dbReference type="AlphaFoldDB" id="D1A5I6"/>
<dbReference type="STRING" id="471852.Tcur_0753"/>
<evidence type="ECO:0000256" key="1">
    <source>
        <dbReference type="SAM" id="MobiDB-lite"/>
    </source>
</evidence>